<gene>
    <name evidence="2" type="ORF">VaNZ11_012508</name>
</gene>
<dbReference type="Proteomes" id="UP001165090">
    <property type="component" value="Unassembled WGS sequence"/>
</dbReference>
<proteinExistence type="predicted"/>
<comment type="caution">
    <text evidence="2">The sequence shown here is derived from an EMBL/GenBank/DDBJ whole genome shotgun (WGS) entry which is preliminary data.</text>
</comment>
<name>A0ABQ5SFD4_9CHLO</name>
<evidence type="ECO:0000313" key="3">
    <source>
        <dbReference type="Proteomes" id="UP001165090"/>
    </source>
</evidence>
<sequence length="287" mass="30639">MAKRSAETFAGHESVPPGALPFYTSNAKRVRSSWGSRASPSPFGLTSYQCQANSSSSDDMNDPGATEQADAVSALHLTTVPSCSSTAWPGATSQILGTMDYLSVLGIQAPPYCPDACQFLEHLATCLVRCQLAGNGGLSLSSAVAASLGTVMWHAFAELNVLLARHFAELPTSMLRGYHSFTRAPRGQLWQRFSASQGAEMCEGMHAGLPGWLAMTRFLLEHVLAAHPSASCVVYTIEVPPWLRAWCARWNHPGNAPLRVLAVFAYEAAGATSPCALYVPCVELAGY</sequence>
<keyword evidence="3" id="KW-1185">Reference proteome</keyword>
<dbReference type="EMBL" id="BSDZ01000079">
    <property type="protein sequence ID" value="GLI68168.1"/>
    <property type="molecule type" value="Genomic_DNA"/>
</dbReference>
<evidence type="ECO:0000256" key="1">
    <source>
        <dbReference type="SAM" id="MobiDB-lite"/>
    </source>
</evidence>
<accession>A0ABQ5SFD4</accession>
<organism evidence="2 3">
    <name type="scientific">Volvox africanus</name>
    <dbReference type="NCBI Taxonomy" id="51714"/>
    <lineage>
        <taxon>Eukaryota</taxon>
        <taxon>Viridiplantae</taxon>
        <taxon>Chlorophyta</taxon>
        <taxon>core chlorophytes</taxon>
        <taxon>Chlorophyceae</taxon>
        <taxon>CS clade</taxon>
        <taxon>Chlamydomonadales</taxon>
        <taxon>Volvocaceae</taxon>
        <taxon>Volvox</taxon>
    </lineage>
</organism>
<protein>
    <submittedName>
        <fullName evidence="2">Uncharacterized protein</fullName>
    </submittedName>
</protein>
<reference evidence="2 3" key="1">
    <citation type="journal article" date="2023" name="IScience">
        <title>Expanded male sex-determining region conserved during the evolution of homothallism in the green alga Volvox.</title>
        <authorList>
            <person name="Yamamoto K."/>
            <person name="Matsuzaki R."/>
            <person name="Mahakham W."/>
            <person name="Heman W."/>
            <person name="Sekimoto H."/>
            <person name="Kawachi M."/>
            <person name="Minakuchi Y."/>
            <person name="Toyoda A."/>
            <person name="Nozaki H."/>
        </authorList>
    </citation>
    <scope>NUCLEOTIDE SEQUENCE [LARGE SCALE GENOMIC DNA]</scope>
    <source>
        <strain evidence="2 3">NIES-4468</strain>
    </source>
</reference>
<evidence type="ECO:0000313" key="2">
    <source>
        <dbReference type="EMBL" id="GLI68168.1"/>
    </source>
</evidence>
<feature type="region of interest" description="Disordered" evidence="1">
    <location>
        <begin position="1"/>
        <end position="22"/>
    </location>
</feature>